<keyword evidence="4 7" id="KW-0808">Transferase</keyword>
<evidence type="ECO:0000259" key="6">
    <source>
        <dbReference type="Pfam" id="PF00535"/>
    </source>
</evidence>
<comment type="pathway">
    <text evidence="1">Cell wall biogenesis; cell wall polysaccharide biosynthesis.</text>
</comment>
<dbReference type="PANTHER" id="PTHR43179:SF12">
    <property type="entry name" value="GALACTOFURANOSYLTRANSFERASE GLFT2"/>
    <property type="match status" value="1"/>
</dbReference>
<comment type="similarity">
    <text evidence="2">Belongs to the glycosyltransferase 2 family.</text>
</comment>
<feature type="domain" description="Glycosyltransferase 2-like" evidence="6">
    <location>
        <begin position="22"/>
        <end position="161"/>
    </location>
</feature>
<evidence type="ECO:0000256" key="5">
    <source>
        <dbReference type="SAM" id="MobiDB-lite"/>
    </source>
</evidence>
<dbReference type="InterPro" id="IPR001173">
    <property type="entry name" value="Glyco_trans_2-like"/>
</dbReference>
<keyword evidence="8" id="KW-1185">Reference proteome</keyword>
<protein>
    <submittedName>
        <fullName evidence="7">Glycosyltransferase</fullName>
    </submittedName>
</protein>
<feature type="compositionally biased region" description="Basic and acidic residues" evidence="5">
    <location>
        <begin position="271"/>
        <end position="280"/>
    </location>
</feature>
<dbReference type="EMBL" id="JAAGOB010000005">
    <property type="protein sequence ID" value="NED95925.1"/>
    <property type="molecule type" value="Genomic_DNA"/>
</dbReference>
<evidence type="ECO:0000256" key="3">
    <source>
        <dbReference type="ARBA" id="ARBA00022676"/>
    </source>
</evidence>
<dbReference type="InterPro" id="IPR029044">
    <property type="entry name" value="Nucleotide-diphossugar_trans"/>
</dbReference>
<keyword evidence="3" id="KW-0328">Glycosyltransferase</keyword>
<gene>
    <name evidence="7" type="ORF">G1H11_11455</name>
</gene>
<sequence length="289" mass="31536">MDESAQDLVTTVVISHNGGESLIESMARHRGAVILVDNASTDGAPDAVAERYPDVRIVRLGSNLGAPARNIGVSMAGTPYVAFADDDSWWAPGALDRASEVFQAYPDVAAVAGRVVIEPDGRPDPICALMADSPLPARPDVGGRAIAGFLCFATVVRRDAFLGAGGFDDVVFFAGEEERLAIDLLSQGWELLYIPDVVAHHQPTAVRDRSRRRRLEERNRLLTAVMRRPWPVVIRTVGQALREAEGRGALVDALPRLPRAWRCRRPSSPLVERRRTELERSSGQSAESR</sequence>
<dbReference type="Proteomes" id="UP000469185">
    <property type="component" value="Unassembled WGS sequence"/>
</dbReference>
<name>A0A6N9YLT7_9ACTN</name>
<organism evidence="7 8">
    <name type="scientific">Phytoactinopolyspora alkaliphila</name>
    <dbReference type="NCBI Taxonomy" id="1783498"/>
    <lineage>
        <taxon>Bacteria</taxon>
        <taxon>Bacillati</taxon>
        <taxon>Actinomycetota</taxon>
        <taxon>Actinomycetes</taxon>
        <taxon>Jiangellales</taxon>
        <taxon>Jiangellaceae</taxon>
        <taxon>Phytoactinopolyspora</taxon>
    </lineage>
</organism>
<evidence type="ECO:0000256" key="4">
    <source>
        <dbReference type="ARBA" id="ARBA00022679"/>
    </source>
</evidence>
<dbReference type="AlphaFoldDB" id="A0A6N9YLT7"/>
<evidence type="ECO:0000256" key="1">
    <source>
        <dbReference type="ARBA" id="ARBA00004776"/>
    </source>
</evidence>
<dbReference type="PANTHER" id="PTHR43179">
    <property type="entry name" value="RHAMNOSYLTRANSFERASE WBBL"/>
    <property type="match status" value="1"/>
</dbReference>
<feature type="region of interest" description="Disordered" evidence="5">
    <location>
        <begin position="270"/>
        <end position="289"/>
    </location>
</feature>
<accession>A0A6N9YLT7</accession>
<dbReference type="RefSeq" id="WP_163818683.1">
    <property type="nucleotide sequence ID" value="NZ_JAAGOB010000005.1"/>
</dbReference>
<comment type="caution">
    <text evidence="7">The sequence shown here is derived from an EMBL/GenBank/DDBJ whole genome shotgun (WGS) entry which is preliminary data.</text>
</comment>
<reference evidence="7 8" key="1">
    <citation type="submission" date="2020-02" db="EMBL/GenBank/DDBJ databases">
        <authorList>
            <person name="Li X.-J."/>
            <person name="Feng X.-M."/>
        </authorList>
    </citation>
    <scope>NUCLEOTIDE SEQUENCE [LARGE SCALE GENOMIC DNA]</scope>
    <source>
        <strain evidence="7 8">CGMCC 4.7225</strain>
    </source>
</reference>
<dbReference type="SUPFAM" id="SSF53448">
    <property type="entry name" value="Nucleotide-diphospho-sugar transferases"/>
    <property type="match status" value="1"/>
</dbReference>
<proteinExistence type="inferred from homology"/>
<evidence type="ECO:0000313" key="7">
    <source>
        <dbReference type="EMBL" id="NED95925.1"/>
    </source>
</evidence>
<evidence type="ECO:0000313" key="8">
    <source>
        <dbReference type="Proteomes" id="UP000469185"/>
    </source>
</evidence>
<dbReference type="Gene3D" id="3.90.550.10">
    <property type="entry name" value="Spore Coat Polysaccharide Biosynthesis Protein SpsA, Chain A"/>
    <property type="match status" value="1"/>
</dbReference>
<evidence type="ECO:0000256" key="2">
    <source>
        <dbReference type="ARBA" id="ARBA00006739"/>
    </source>
</evidence>
<dbReference type="Pfam" id="PF00535">
    <property type="entry name" value="Glycos_transf_2"/>
    <property type="match status" value="1"/>
</dbReference>
<dbReference type="GO" id="GO:0016757">
    <property type="term" value="F:glycosyltransferase activity"/>
    <property type="evidence" value="ECO:0007669"/>
    <property type="project" value="UniProtKB-KW"/>
</dbReference>